<dbReference type="InterPro" id="IPR000620">
    <property type="entry name" value="EamA_dom"/>
</dbReference>
<comment type="caution">
    <text evidence="3">The sequence shown here is derived from an EMBL/GenBank/DDBJ whole genome shotgun (WGS) entry which is preliminary data.</text>
</comment>
<feature type="transmembrane region" description="Helical" evidence="1">
    <location>
        <begin position="152"/>
        <end position="174"/>
    </location>
</feature>
<name>V4REE0_9HYPH</name>
<reference evidence="3 4" key="1">
    <citation type="journal article" date="2014" name="Genome Announc.">
        <title>Draft Genome Sequence of Lutibaculum baratangense Strain AMV1T, Isolated from a Mud Volcano in Andamans, India.</title>
        <authorList>
            <person name="Singh A."/>
            <person name="Sreenivas A."/>
            <person name="Sathyanarayana Reddy G."/>
            <person name="Pinnaka A.K."/>
            <person name="Shivaji S."/>
        </authorList>
    </citation>
    <scope>NUCLEOTIDE SEQUENCE [LARGE SCALE GENOMIC DNA]</scope>
    <source>
        <strain evidence="3 4">AMV1</strain>
    </source>
</reference>
<feature type="transmembrane region" description="Helical" evidence="1">
    <location>
        <begin position="231"/>
        <end position="259"/>
    </location>
</feature>
<keyword evidence="1" id="KW-0472">Membrane</keyword>
<dbReference type="PANTHER" id="PTHR22911">
    <property type="entry name" value="ACYL-MALONYL CONDENSING ENZYME-RELATED"/>
    <property type="match status" value="1"/>
</dbReference>
<dbReference type="AlphaFoldDB" id="V4REE0"/>
<dbReference type="PANTHER" id="PTHR22911:SF137">
    <property type="entry name" value="SOLUTE CARRIER FAMILY 35 MEMBER G2-RELATED"/>
    <property type="match status" value="1"/>
</dbReference>
<feature type="transmembrane region" description="Helical" evidence="1">
    <location>
        <begin position="40"/>
        <end position="59"/>
    </location>
</feature>
<feature type="domain" description="EamA" evidence="2">
    <location>
        <begin position="6"/>
        <end position="143"/>
    </location>
</feature>
<gene>
    <name evidence="3" type="ORF">N177_2989</name>
</gene>
<feature type="transmembrane region" description="Helical" evidence="1">
    <location>
        <begin position="71"/>
        <end position="92"/>
    </location>
</feature>
<dbReference type="GO" id="GO:0016020">
    <property type="term" value="C:membrane"/>
    <property type="evidence" value="ECO:0007669"/>
    <property type="project" value="InterPro"/>
</dbReference>
<keyword evidence="1" id="KW-0812">Transmembrane</keyword>
<sequence length="299" mass="31817">MLTDWLWVVFTLIASAAQTARNSMQKELTTTLGTAGATHVRFLYGLPFSILFLMGISLVEGSPANVLDWTYLGWTAGGGLAQILATGLMLAAMRTHSFVVTITYTKIEPVLVLMFAAIFLNELPTPVAMAGVFITTAGVMLMSWPSKGSGNGWLVTTCLGLGAGAGFAVSATFYRGGILSLPEGSFVLNASTTLAVALAIQSAVILLYLVVFDRRVLVELARSWRASLPAGFLGALASQFWFFAFAIQSASLVRALALVEILFAQVVSRRIFRQISTKREVAGTLLVVGGVLIILLAAT</sequence>
<proteinExistence type="predicted"/>
<feature type="transmembrane region" description="Helical" evidence="1">
    <location>
        <begin position="280"/>
        <end position="298"/>
    </location>
</feature>
<dbReference type="eggNOG" id="COG0697">
    <property type="taxonomic scope" value="Bacteria"/>
</dbReference>
<organism evidence="3 4">
    <name type="scientific">Lutibaculum baratangense AMV1</name>
    <dbReference type="NCBI Taxonomy" id="631454"/>
    <lineage>
        <taxon>Bacteria</taxon>
        <taxon>Pseudomonadati</taxon>
        <taxon>Pseudomonadota</taxon>
        <taxon>Alphaproteobacteria</taxon>
        <taxon>Hyphomicrobiales</taxon>
        <taxon>Tepidamorphaceae</taxon>
        <taxon>Lutibaculum</taxon>
    </lineage>
</organism>
<keyword evidence="1" id="KW-1133">Transmembrane helix</keyword>
<dbReference type="Pfam" id="PF00892">
    <property type="entry name" value="EamA"/>
    <property type="match status" value="1"/>
</dbReference>
<evidence type="ECO:0000313" key="4">
    <source>
        <dbReference type="Proteomes" id="UP000017819"/>
    </source>
</evidence>
<evidence type="ECO:0000313" key="3">
    <source>
        <dbReference type="EMBL" id="ESR23759.1"/>
    </source>
</evidence>
<feature type="transmembrane region" description="Helical" evidence="1">
    <location>
        <begin position="186"/>
        <end position="211"/>
    </location>
</feature>
<dbReference type="OrthoDB" id="5243804at2"/>
<accession>V4REE0</accession>
<dbReference type="RefSeq" id="WP_023433112.1">
    <property type="nucleotide sequence ID" value="NZ_AWXZ01000038.1"/>
</dbReference>
<feature type="transmembrane region" description="Helical" evidence="1">
    <location>
        <begin position="98"/>
        <end position="120"/>
    </location>
</feature>
<dbReference type="STRING" id="631454.N177_2989"/>
<protein>
    <recommendedName>
        <fullName evidence="2">EamA domain-containing protein</fullName>
    </recommendedName>
</protein>
<feature type="transmembrane region" description="Helical" evidence="1">
    <location>
        <begin position="127"/>
        <end position="146"/>
    </location>
</feature>
<dbReference type="InterPro" id="IPR037185">
    <property type="entry name" value="EmrE-like"/>
</dbReference>
<dbReference type="Proteomes" id="UP000017819">
    <property type="component" value="Unassembled WGS sequence"/>
</dbReference>
<evidence type="ECO:0000256" key="1">
    <source>
        <dbReference type="SAM" id="Phobius"/>
    </source>
</evidence>
<dbReference type="EMBL" id="AWXZ01000038">
    <property type="protein sequence ID" value="ESR23759.1"/>
    <property type="molecule type" value="Genomic_DNA"/>
</dbReference>
<keyword evidence="4" id="KW-1185">Reference proteome</keyword>
<dbReference type="PATRIC" id="fig|631454.5.peg.2953"/>
<dbReference type="SUPFAM" id="SSF103481">
    <property type="entry name" value="Multidrug resistance efflux transporter EmrE"/>
    <property type="match status" value="2"/>
</dbReference>
<evidence type="ECO:0000259" key="2">
    <source>
        <dbReference type="Pfam" id="PF00892"/>
    </source>
</evidence>